<evidence type="ECO:0000313" key="7">
    <source>
        <dbReference type="Proteomes" id="UP001237823"/>
    </source>
</evidence>
<keyword evidence="7" id="KW-1185">Reference proteome</keyword>
<reference evidence="6 7" key="1">
    <citation type="submission" date="2023-06" db="EMBL/GenBank/DDBJ databases">
        <authorList>
            <person name="Feng G."/>
            <person name="Li J."/>
            <person name="Zhu H."/>
        </authorList>
    </citation>
    <scope>NUCLEOTIDE SEQUENCE [LARGE SCALE GENOMIC DNA]</scope>
    <source>
        <strain evidence="6 7">RHCKG23</strain>
    </source>
</reference>
<evidence type="ECO:0000256" key="3">
    <source>
        <dbReference type="ARBA" id="ARBA00023163"/>
    </source>
</evidence>
<dbReference type="RefSeq" id="WP_289459858.1">
    <property type="nucleotide sequence ID" value="NZ_JAUCML010000012.1"/>
</dbReference>
<dbReference type="PROSITE" id="PS50977">
    <property type="entry name" value="HTH_TETR_2"/>
    <property type="match status" value="1"/>
</dbReference>
<comment type="caution">
    <text evidence="6">The sequence shown here is derived from an EMBL/GenBank/DDBJ whole genome shotgun (WGS) entry which is preliminary data.</text>
</comment>
<gene>
    <name evidence="6" type="ORF">QUG92_15480</name>
</gene>
<organism evidence="6 7">
    <name type="scientific">Curtobacterium citri</name>
    <dbReference type="NCBI Taxonomy" id="3055139"/>
    <lineage>
        <taxon>Bacteria</taxon>
        <taxon>Bacillati</taxon>
        <taxon>Actinomycetota</taxon>
        <taxon>Actinomycetes</taxon>
        <taxon>Micrococcales</taxon>
        <taxon>Microbacteriaceae</taxon>
        <taxon>Curtobacterium</taxon>
    </lineage>
</organism>
<dbReference type="SUPFAM" id="SSF46689">
    <property type="entry name" value="Homeodomain-like"/>
    <property type="match status" value="1"/>
</dbReference>
<dbReference type="SUPFAM" id="SSF48498">
    <property type="entry name" value="Tetracyclin repressor-like, C-terminal domain"/>
    <property type="match status" value="1"/>
</dbReference>
<dbReference type="Gene3D" id="1.10.10.60">
    <property type="entry name" value="Homeodomain-like"/>
    <property type="match status" value="1"/>
</dbReference>
<keyword evidence="3" id="KW-0804">Transcription</keyword>
<evidence type="ECO:0000256" key="4">
    <source>
        <dbReference type="PROSITE-ProRule" id="PRU00335"/>
    </source>
</evidence>
<dbReference type="InterPro" id="IPR009057">
    <property type="entry name" value="Homeodomain-like_sf"/>
</dbReference>
<dbReference type="Proteomes" id="UP001237823">
    <property type="component" value="Unassembled WGS sequence"/>
</dbReference>
<dbReference type="InterPro" id="IPR025996">
    <property type="entry name" value="MT1864/Rv1816-like_C"/>
</dbReference>
<dbReference type="Pfam" id="PF13305">
    <property type="entry name" value="TetR_C_33"/>
    <property type="match status" value="1"/>
</dbReference>
<sequence>MPRAGLDPAVVTAAAADLADETGLAQVSMSAVAERLGVRAPSLYKHVGGLDDLVDRIAVLAATEVADEVGRATQGRAGIDALGAAAHAFRSYVRAHPGRYAATVGPRASAPDAPDAAAAALRGALDPFAAVLRGYDLPEAELVHALRTFRSMLHGFATLETGGGFRLSEDVDASFAWVVAFLDEGFRRSRS</sequence>
<evidence type="ECO:0000256" key="2">
    <source>
        <dbReference type="ARBA" id="ARBA00023125"/>
    </source>
</evidence>
<evidence type="ECO:0000256" key="1">
    <source>
        <dbReference type="ARBA" id="ARBA00023015"/>
    </source>
</evidence>
<dbReference type="InterPro" id="IPR036271">
    <property type="entry name" value="Tet_transcr_reg_TetR-rel_C_sf"/>
</dbReference>
<feature type="domain" description="HTH tetR-type" evidence="5">
    <location>
        <begin position="5"/>
        <end position="65"/>
    </location>
</feature>
<dbReference type="EMBL" id="JAUCML010000012">
    <property type="protein sequence ID" value="MDM7886511.1"/>
    <property type="molecule type" value="Genomic_DNA"/>
</dbReference>
<name>A0ABT7TA99_9MICO</name>
<evidence type="ECO:0000313" key="6">
    <source>
        <dbReference type="EMBL" id="MDM7886511.1"/>
    </source>
</evidence>
<dbReference type="Pfam" id="PF00440">
    <property type="entry name" value="TetR_N"/>
    <property type="match status" value="1"/>
</dbReference>
<dbReference type="InterPro" id="IPR001647">
    <property type="entry name" value="HTH_TetR"/>
</dbReference>
<keyword evidence="1" id="KW-0805">Transcription regulation</keyword>
<keyword evidence="2 4" id="KW-0238">DNA-binding</keyword>
<feature type="DNA-binding region" description="H-T-H motif" evidence="4">
    <location>
        <begin position="28"/>
        <end position="47"/>
    </location>
</feature>
<dbReference type="Gene3D" id="1.10.357.10">
    <property type="entry name" value="Tetracycline Repressor, domain 2"/>
    <property type="match status" value="1"/>
</dbReference>
<protein>
    <submittedName>
        <fullName evidence="6">TetR/AcrR family transcriptional regulator</fullName>
    </submittedName>
</protein>
<evidence type="ECO:0000259" key="5">
    <source>
        <dbReference type="PROSITE" id="PS50977"/>
    </source>
</evidence>
<proteinExistence type="predicted"/>
<accession>A0ABT7TA99</accession>